<dbReference type="RefSeq" id="WP_306939813.1">
    <property type="nucleotide sequence ID" value="NZ_CP132976.1"/>
</dbReference>
<dbReference type="PROSITE" id="PS50110">
    <property type="entry name" value="RESPONSE_REGULATORY"/>
    <property type="match status" value="1"/>
</dbReference>
<dbReference type="Pfam" id="PF00196">
    <property type="entry name" value="GerE"/>
    <property type="match status" value="1"/>
</dbReference>
<dbReference type="Proteomes" id="UP001234798">
    <property type="component" value="Chromosome"/>
</dbReference>
<sequence>MADLSIRVGLADDHPMVALGISSELSRSHDLSVEGHCSNSTDLMEMLNDRSIDVLVADYSMPGGKYGDGLVLISYLRRHYPRLKIVIYTMVNGSALVWAIVKQGVNCIVNKRDSTEHLTQAVFAAHRGTQYYSPTIKDSLLINFLAKDRERLTPRESEIVRLFCSGTTISEIADILHRSVQTVSSQKRSAMKKLGVASDVDLFKTVLQGDAFDASFL</sequence>
<dbReference type="PRINTS" id="PR00038">
    <property type="entry name" value="HTHLUXR"/>
</dbReference>
<accession>A0ABY9LWC9</accession>
<dbReference type="PANTHER" id="PTHR43214">
    <property type="entry name" value="TWO-COMPONENT RESPONSE REGULATOR"/>
    <property type="match status" value="1"/>
</dbReference>
<evidence type="ECO:0000259" key="4">
    <source>
        <dbReference type="PROSITE" id="PS50043"/>
    </source>
</evidence>
<dbReference type="Gene3D" id="1.10.10.10">
    <property type="entry name" value="Winged helix-like DNA-binding domain superfamily/Winged helix DNA-binding domain"/>
    <property type="match status" value="1"/>
</dbReference>
<dbReference type="SMART" id="SM00421">
    <property type="entry name" value="HTH_LUXR"/>
    <property type="match status" value="1"/>
</dbReference>
<feature type="domain" description="Response regulatory" evidence="5">
    <location>
        <begin position="7"/>
        <end position="126"/>
    </location>
</feature>
<keyword evidence="2" id="KW-0238">DNA-binding</keyword>
<name>A0ABY9LWC9_9BURK</name>
<evidence type="ECO:0000313" key="6">
    <source>
        <dbReference type="EMBL" id="WMD19076.1"/>
    </source>
</evidence>
<keyword evidence="7" id="KW-1185">Reference proteome</keyword>
<gene>
    <name evidence="6" type="ORF">RAS12_20945</name>
</gene>
<evidence type="ECO:0000256" key="3">
    <source>
        <dbReference type="PROSITE-ProRule" id="PRU00169"/>
    </source>
</evidence>
<feature type="modified residue" description="4-aspartylphosphate" evidence="3">
    <location>
        <position position="58"/>
    </location>
</feature>
<feature type="domain" description="HTH luxR-type" evidence="4">
    <location>
        <begin position="145"/>
        <end position="210"/>
    </location>
</feature>
<dbReference type="InterPro" id="IPR016032">
    <property type="entry name" value="Sig_transdc_resp-reg_C-effctor"/>
</dbReference>
<proteinExistence type="predicted"/>
<dbReference type="CDD" id="cd06170">
    <property type="entry name" value="LuxR_C_like"/>
    <property type="match status" value="1"/>
</dbReference>
<evidence type="ECO:0000259" key="5">
    <source>
        <dbReference type="PROSITE" id="PS50110"/>
    </source>
</evidence>
<dbReference type="InterPro" id="IPR036388">
    <property type="entry name" value="WH-like_DNA-bd_sf"/>
</dbReference>
<dbReference type="Pfam" id="PF00072">
    <property type="entry name" value="Response_reg"/>
    <property type="match status" value="1"/>
</dbReference>
<dbReference type="InterPro" id="IPR039420">
    <property type="entry name" value="WalR-like"/>
</dbReference>
<dbReference type="PANTHER" id="PTHR43214:SF17">
    <property type="entry name" value="TRANSCRIPTIONAL REGULATORY PROTEIN RCSB"/>
    <property type="match status" value="1"/>
</dbReference>
<keyword evidence="1 3" id="KW-0597">Phosphoprotein</keyword>
<dbReference type="SUPFAM" id="SSF52172">
    <property type="entry name" value="CheY-like"/>
    <property type="match status" value="1"/>
</dbReference>
<dbReference type="CDD" id="cd17535">
    <property type="entry name" value="REC_NarL-like"/>
    <property type="match status" value="1"/>
</dbReference>
<dbReference type="Gene3D" id="3.40.50.2300">
    <property type="match status" value="1"/>
</dbReference>
<dbReference type="InterPro" id="IPR011006">
    <property type="entry name" value="CheY-like_superfamily"/>
</dbReference>
<dbReference type="InterPro" id="IPR058245">
    <property type="entry name" value="NreC/VraR/RcsB-like_REC"/>
</dbReference>
<protein>
    <submittedName>
        <fullName evidence="6">Response regulator</fullName>
    </submittedName>
</protein>
<dbReference type="PROSITE" id="PS50043">
    <property type="entry name" value="HTH_LUXR_2"/>
    <property type="match status" value="1"/>
</dbReference>
<reference evidence="6 7" key="1">
    <citation type="submission" date="2023-08" db="EMBL/GenBank/DDBJ databases">
        <title>Achromobacter seleniivolatilans sp. nov., isolated from seleniferous soil.</title>
        <authorList>
            <person name="Zhang S."/>
            <person name="Li K."/>
            <person name="Peng J."/>
            <person name="Zhao Q."/>
            <person name="Wang H."/>
            <person name="Guo Y."/>
        </authorList>
    </citation>
    <scope>NUCLEOTIDE SEQUENCE [LARGE SCALE GENOMIC DNA]</scope>
    <source>
        <strain evidence="6 7">R39</strain>
    </source>
</reference>
<dbReference type="SUPFAM" id="SSF46894">
    <property type="entry name" value="C-terminal effector domain of the bipartite response regulators"/>
    <property type="match status" value="1"/>
</dbReference>
<organism evidence="6 7">
    <name type="scientific">Achromobacter seleniivolatilans</name>
    <dbReference type="NCBI Taxonomy" id="3047478"/>
    <lineage>
        <taxon>Bacteria</taxon>
        <taxon>Pseudomonadati</taxon>
        <taxon>Pseudomonadota</taxon>
        <taxon>Betaproteobacteria</taxon>
        <taxon>Burkholderiales</taxon>
        <taxon>Alcaligenaceae</taxon>
        <taxon>Achromobacter</taxon>
    </lineage>
</organism>
<dbReference type="SMART" id="SM00448">
    <property type="entry name" value="REC"/>
    <property type="match status" value="1"/>
</dbReference>
<evidence type="ECO:0000313" key="7">
    <source>
        <dbReference type="Proteomes" id="UP001234798"/>
    </source>
</evidence>
<dbReference type="EMBL" id="CP132976">
    <property type="protein sequence ID" value="WMD19076.1"/>
    <property type="molecule type" value="Genomic_DNA"/>
</dbReference>
<dbReference type="InterPro" id="IPR000792">
    <property type="entry name" value="Tscrpt_reg_LuxR_C"/>
</dbReference>
<dbReference type="InterPro" id="IPR001789">
    <property type="entry name" value="Sig_transdc_resp-reg_receiver"/>
</dbReference>
<evidence type="ECO:0000256" key="2">
    <source>
        <dbReference type="ARBA" id="ARBA00023125"/>
    </source>
</evidence>
<evidence type="ECO:0000256" key="1">
    <source>
        <dbReference type="ARBA" id="ARBA00022553"/>
    </source>
</evidence>